<organism evidence="1 2">
    <name type="scientific">Vibrio parahaemolyticus</name>
    <dbReference type="NCBI Taxonomy" id="670"/>
    <lineage>
        <taxon>Bacteria</taxon>
        <taxon>Pseudomonadati</taxon>
        <taxon>Pseudomonadota</taxon>
        <taxon>Gammaproteobacteria</taxon>
        <taxon>Vibrionales</taxon>
        <taxon>Vibrionaceae</taxon>
        <taxon>Vibrio</taxon>
    </lineage>
</organism>
<sequence length="54" mass="6398">MFDTISYLAKMAVHFEENFKVRSLKIRTYQSVWALVDDNPIRYLGIKLGFNETK</sequence>
<gene>
    <name evidence="1" type="ORF">CA163_16895</name>
</gene>
<evidence type="ECO:0000313" key="1">
    <source>
        <dbReference type="EMBL" id="OXE31631.1"/>
    </source>
</evidence>
<protein>
    <submittedName>
        <fullName evidence="1">Uncharacterized protein</fullName>
    </submittedName>
</protein>
<dbReference type="OrthoDB" id="5889959at2"/>
<proteinExistence type="predicted"/>
<reference evidence="1 2" key="1">
    <citation type="journal article" date="2017" name="Appl. Environ. Microbiol.">
        <title>Parallel evolution of two clades of a major Atlantic endemic Vibrio parahaemolyticus pathogen lineage by independent acquisition of related pathogenicity islands.</title>
        <authorList>
            <person name="Xu F."/>
            <person name="Gonzalez-Escalona N."/>
            <person name="Drees K.P."/>
            <person name="Sebra R.P."/>
            <person name="Cooper V.S."/>
            <person name="Jones S.H."/>
            <person name="Whistler C.A."/>
        </authorList>
    </citation>
    <scope>NUCLEOTIDE SEQUENCE [LARGE SCALE GENOMIC DNA]</scope>
    <source>
        <strain evidence="1 2">MAVP-3</strain>
    </source>
</reference>
<dbReference type="Proteomes" id="UP000214596">
    <property type="component" value="Unassembled WGS sequence"/>
</dbReference>
<dbReference type="EMBL" id="NIXT01001064">
    <property type="protein sequence ID" value="OXE31631.1"/>
    <property type="molecule type" value="Genomic_DNA"/>
</dbReference>
<evidence type="ECO:0000313" key="2">
    <source>
        <dbReference type="Proteomes" id="UP000214596"/>
    </source>
</evidence>
<name>A0A227J934_VIBPH</name>
<dbReference type="AlphaFoldDB" id="A0A227J934"/>
<accession>A0A227J934</accession>
<comment type="caution">
    <text evidence="1">The sequence shown here is derived from an EMBL/GenBank/DDBJ whole genome shotgun (WGS) entry which is preliminary data.</text>
</comment>